<name>A0A937W4J0_UNCTE</name>
<dbReference type="InterPro" id="IPR002575">
    <property type="entry name" value="Aminoglycoside_PTrfase"/>
</dbReference>
<dbReference type="InterPro" id="IPR011009">
    <property type="entry name" value="Kinase-like_dom_sf"/>
</dbReference>
<dbReference type="Proteomes" id="UP000712673">
    <property type="component" value="Unassembled WGS sequence"/>
</dbReference>
<feature type="non-terminal residue" evidence="2">
    <location>
        <position position="215"/>
    </location>
</feature>
<dbReference type="SUPFAM" id="SSF56112">
    <property type="entry name" value="Protein kinase-like (PK-like)"/>
    <property type="match status" value="1"/>
</dbReference>
<feature type="domain" description="Aminoglycoside phosphotransferase" evidence="1">
    <location>
        <begin position="51"/>
        <end position="205"/>
    </location>
</feature>
<sequence length="215" mass="23831">MAPPQGEYMLPSDVYRQPHAADPILDERRVLDLVRRHGVRGAAVTDIDETGGEARAYMLDETLVLKVQRPHRLRHRTSLAKEAFFLQQLAAYPDIVVPQVLGHGQDDDIEYLVLTRMPGIPARTVTMTDAQRVTVLQQLGRTLRRLHTLPQAPFAGSPLLPGHRTRLAFVEQVETNLAQAVEVLETTATLWPFAMAPGALASQLLAELPDAIDLV</sequence>
<comment type="caution">
    <text evidence="2">The sequence shown here is derived from an EMBL/GenBank/DDBJ whole genome shotgun (WGS) entry which is preliminary data.</text>
</comment>
<evidence type="ECO:0000259" key="1">
    <source>
        <dbReference type="Pfam" id="PF01636"/>
    </source>
</evidence>
<dbReference type="EMBL" id="VGLS01001090">
    <property type="protein sequence ID" value="MBM3226879.1"/>
    <property type="molecule type" value="Genomic_DNA"/>
</dbReference>
<dbReference type="AlphaFoldDB" id="A0A937W4J0"/>
<dbReference type="Pfam" id="PF01636">
    <property type="entry name" value="APH"/>
    <property type="match status" value="1"/>
</dbReference>
<evidence type="ECO:0000313" key="3">
    <source>
        <dbReference type="Proteomes" id="UP000712673"/>
    </source>
</evidence>
<dbReference type="PANTHER" id="PTHR21310">
    <property type="entry name" value="AMINOGLYCOSIDE PHOSPHOTRANSFERASE-RELATED-RELATED"/>
    <property type="match status" value="1"/>
</dbReference>
<protein>
    <submittedName>
        <fullName evidence="2">Aminoglycoside phosphotransferase family protein</fullName>
    </submittedName>
</protein>
<gene>
    <name evidence="2" type="ORF">FJZ47_24195</name>
</gene>
<accession>A0A937W4J0</accession>
<dbReference type="InterPro" id="IPR051678">
    <property type="entry name" value="AGP_Transferase"/>
</dbReference>
<organism evidence="2 3">
    <name type="scientific">Tectimicrobiota bacterium</name>
    <dbReference type="NCBI Taxonomy" id="2528274"/>
    <lineage>
        <taxon>Bacteria</taxon>
        <taxon>Pseudomonadati</taxon>
        <taxon>Nitrospinota/Tectimicrobiota group</taxon>
        <taxon>Candidatus Tectimicrobiota</taxon>
    </lineage>
</organism>
<dbReference type="PANTHER" id="PTHR21310:SF15">
    <property type="entry name" value="AMINOGLYCOSIDE PHOSPHOTRANSFERASE DOMAIN-CONTAINING PROTEIN"/>
    <property type="match status" value="1"/>
</dbReference>
<evidence type="ECO:0000313" key="2">
    <source>
        <dbReference type="EMBL" id="MBM3226879.1"/>
    </source>
</evidence>
<dbReference type="Gene3D" id="3.30.200.20">
    <property type="entry name" value="Phosphorylase Kinase, domain 1"/>
    <property type="match status" value="1"/>
</dbReference>
<reference evidence="2" key="1">
    <citation type="submission" date="2019-03" db="EMBL/GenBank/DDBJ databases">
        <title>Lake Tanganyika Metagenome-Assembled Genomes (MAGs).</title>
        <authorList>
            <person name="Tran P."/>
        </authorList>
    </citation>
    <scope>NUCLEOTIDE SEQUENCE</scope>
    <source>
        <strain evidence="2">K_DeepCast_65m_m2_066</strain>
    </source>
</reference>
<proteinExistence type="predicted"/>